<protein>
    <recommendedName>
        <fullName evidence="8">ABC-2 type transporter transmembrane domain-containing protein</fullName>
    </recommendedName>
</protein>
<keyword evidence="10" id="KW-1185">Reference proteome</keyword>
<evidence type="ECO:0000256" key="6">
    <source>
        <dbReference type="ARBA" id="ARBA00023136"/>
    </source>
</evidence>
<gene>
    <name evidence="9" type="ORF">KY290_021860</name>
</gene>
<dbReference type="PANTHER" id="PTHR48042:SF3">
    <property type="entry name" value="ABC TRANSPORTER DOMAIN-CONTAINING PROTEIN"/>
    <property type="match status" value="1"/>
</dbReference>
<dbReference type="InterPro" id="IPR013525">
    <property type="entry name" value="ABC2_TM"/>
</dbReference>
<evidence type="ECO:0000313" key="9">
    <source>
        <dbReference type="EMBL" id="KAH0758367.1"/>
    </source>
</evidence>
<feature type="transmembrane region" description="Helical" evidence="7">
    <location>
        <begin position="89"/>
        <end position="116"/>
    </location>
</feature>
<dbReference type="EMBL" id="JAIVGD010000015">
    <property type="protein sequence ID" value="KAH0758367.1"/>
    <property type="molecule type" value="Genomic_DNA"/>
</dbReference>
<keyword evidence="3" id="KW-0813">Transport</keyword>
<dbReference type="Proteomes" id="UP000826656">
    <property type="component" value="Unassembled WGS sequence"/>
</dbReference>
<evidence type="ECO:0000256" key="4">
    <source>
        <dbReference type="ARBA" id="ARBA00022692"/>
    </source>
</evidence>
<evidence type="ECO:0000256" key="5">
    <source>
        <dbReference type="ARBA" id="ARBA00022989"/>
    </source>
</evidence>
<proteinExistence type="inferred from homology"/>
<keyword evidence="6 7" id="KW-0472">Membrane</keyword>
<sequence length="156" mass="17847">MKTTVAIRSLVDFHGRSQYCYLPRTVLDSKDSQASLFMQSYTLTKWSFVNMSRDFVYYWLSVMICLMVSVCIGIIYINAGTNILPSRSLIFSVALIEIMQARCAFAAFIFEFLTFMSIGGFPPFMEYMKIFQRERMNGRYGVTAFVISSTLSAMPS</sequence>
<keyword evidence="4 7" id="KW-0812">Transmembrane</keyword>
<name>A0ABQ7V2Q4_SOLTU</name>
<dbReference type="InterPro" id="IPR052215">
    <property type="entry name" value="Plant_ABCG"/>
</dbReference>
<evidence type="ECO:0000256" key="7">
    <source>
        <dbReference type="SAM" id="Phobius"/>
    </source>
</evidence>
<evidence type="ECO:0000256" key="3">
    <source>
        <dbReference type="ARBA" id="ARBA00022448"/>
    </source>
</evidence>
<evidence type="ECO:0000256" key="2">
    <source>
        <dbReference type="ARBA" id="ARBA00005814"/>
    </source>
</evidence>
<feature type="transmembrane region" description="Helical" evidence="7">
    <location>
        <begin position="55"/>
        <end position="77"/>
    </location>
</feature>
<reference evidence="9 10" key="1">
    <citation type="journal article" date="2021" name="bioRxiv">
        <title>Chromosome-scale and haplotype-resolved genome assembly of a tetraploid potato cultivar.</title>
        <authorList>
            <person name="Sun H."/>
            <person name="Jiao W.-B."/>
            <person name="Krause K."/>
            <person name="Campoy J.A."/>
            <person name="Goel M."/>
            <person name="Folz-Donahue K."/>
            <person name="Kukat C."/>
            <person name="Huettel B."/>
            <person name="Schneeberger K."/>
        </authorList>
    </citation>
    <scope>NUCLEOTIDE SEQUENCE [LARGE SCALE GENOMIC DNA]</scope>
    <source>
        <strain evidence="9">SolTubOtavaFocal</strain>
        <tissue evidence="9">Leaves</tissue>
    </source>
</reference>
<evidence type="ECO:0000256" key="1">
    <source>
        <dbReference type="ARBA" id="ARBA00004141"/>
    </source>
</evidence>
<evidence type="ECO:0000313" key="10">
    <source>
        <dbReference type="Proteomes" id="UP000826656"/>
    </source>
</evidence>
<comment type="subcellular location">
    <subcellularLocation>
        <location evidence="1">Membrane</location>
        <topology evidence="1">Multi-pass membrane protein</topology>
    </subcellularLocation>
</comment>
<dbReference type="Pfam" id="PF01061">
    <property type="entry name" value="ABC2_membrane"/>
    <property type="match status" value="1"/>
</dbReference>
<accession>A0ABQ7V2Q4</accession>
<organism evidence="9 10">
    <name type="scientific">Solanum tuberosum</name>
    <name type="common">Potato</name>
    <dbReference type="NCBI Taxonomy" id="4113"/>
    <lineage>
        <taxon>Eukaryota</taxon>
        <taxon>Viridiplantae</taxon>
        <taxon>Streptophyta</taxon>
        <taxon>Embryophyta</taxon>
        <taxon>Tracheophyta</taxon>
        <taxon>Spermatophyta</taxon>
        <taxon>Magnoliopsida</taxon>
        <taxon>eudicotyledons</taxon>
        <taxon>Gunneridae</taxon>
        <taxon>Pentapetalae</taxon>
        <taxon>asterids</taxon>
        <taxon>lamiids</taxon>
        <taxon>Solanales</taxon>
        <taxon>Solanaceae</taxon>
        <taxon>Solanoideae</taxon>
        <taxon>Solaneae</taxon>
        <taxon>Solanum</taxon>
    </lineage>
</organism>
<evidence type="ECO:0000259" key="8">
    <source>
        <dbReference type="Pfam" id="PF01061"/>
    </source>
</evidence>
<comment type="similarity">
    <text evidence="2">Belongs to the ABC transporter superfamily. ABCG family. Eye pigment precursor importer (TC 3.A.1.204) subfamily.</text>
</comment>
<feature type="domain" description="ABC-2 type transporter transmembrane" evidence="8">
    <location>
        <begin position="39"/>
        <end position="155"/>
    </location>
</feature>
<comment type="caution">
    <text evidence="9">The sequence shown here is derived from an EMBL/GenBank/DDBJ whole genome shotgun (WGS) entry which is preliminary data.</text>
</comment>
<keyword evidence="5 7" id="KW-1133">Transmembrane helix</keyword>
<dbReference type="PANTHER" id="PTHR48042">
    <property type="entry name" value="ABC TRANSPORTER G FAMILY MEMBER 11"/>
    <property type="match status" value="1"/>
</dbReference>